<feature type="region of interest" description="Disordered" evidence="1">
    <location>
        <begin position="64"/>
        <end position="83"/>
    </location>
</feature>
<feature type="compositionally biased region" description="Low complexity" evidence="1">
    <location>
        <begin position="225"/>
        <end position="235"/>
    </location>
</feature>
<dbReference type="FunCoup" id="A0A151ZA74">
    <property type="interactions" value="738"/>
</dbReference>
<sequence length="826" mass="94542">MSNSFIYYHQQKHRSLPTCYENKENFGTPIPKFNFNSQDDKRPLSPQPMVMSPPKNQILENVNNNQKQQQQLSPQPMVMSPPKPQLIHFNLSNEVKLKLNQQQQQQQQQHHTPNIQSNSATVSSTLTMMLPPQQTISTPKRPQSIFESTSRHLSTPIPMASNHFELGSNINNNNNNYNNNFQQQRNKTVRRSIKDEEDGLMLSERKKEDRKSRTLQKQTSKRELSLQQSRQQYSSTPVPLTSPMEQKELDKKRLEVIKEIQTSEQSYGTHLNHIVDLYLLPLRKEYTTPEEVKYIVSIFSNIESIRIVNRNTMQQFKERFQFMNPNVPVSDLFISMIPSLQQSYTEYYVGWYRSLYNLDQWYSKDKKFKKFIDEKTTQNPNILNLKSLLITPCQRIPRYSLLIEAISKLTLPSHPDYQGLQIALQKMRSLTEQINERIRDSENLQLVTNIRLKFDDTIGFLDEFHRRLLKESNNLQLLPIKNISSLNTSNNNNNNNNTTNNNQKQSNSQNTDDDTDTDEEDYHNTANMNTSVYITPQKQKSSVAVTPGTSSGVTMPLFITPNKKAMSLLGTPSGTSTIKMSSKKQQSSSLLMSLSMAASKQSTECSLFLFNDLVLLGVPPNCNSITSTLSSSLPVPGKLIAILKVPLASTFIKDYDSQPLIFSIHHHYGSYIFQVATKELKDEWVQTFNDTLKKLLYSCDPVSNVLREKRDKIQFKGSEEEGYHVVDPSIQTFNNSISNHLSSNSSSSSTTNNTKEERSLLTKALSDLHQINSGGLTNTPKKRISMIGKVKQRLSSSLSSPHKSSSNRRNSSFVLNSYEEPLENRL</sequence>
<dbReference type="Gene3D" id="1.20.900.10">
    <property type="entry name" value="Dbl homology (DH) domain"/>
    <property type="match status" value="1"/>
</dbReference>
<dbReference type="PROSITE" id="PS50010">
    <property type="entry name" value="DH_2"/>
    <property type="match status" value="1"/>
</dbReference>
<dbReference type="OMA" id="IHHNSGT"/>
<dbReference type="GO" id="GO:0005085">
    <property type="term" value="F:guanyl-nucleotide exchange factor activity"/>
    <property type="evidence" value="ECO:0007669"/>
    <property type="project" value="InterPro"/>
</dbReference>
<dbReference type="CDD" id="cd00160">
    <property type="entry name" value="RhoGEF"/>
    <property type="match status" value="1"/>
</dbReference>
<evidence type="ECO:0000256" key="1">
    <source>
        <dbReference type="SAM" id="MobiDB-lite"/>
    </source>
</evidence>
<reference evidence="3 4" key="1">
    <citation type="submission" date="2015-12" db="EMBL/GenBank/DDBJ databases">
        <title>Dictyostelia acquired genes for synthesis and detection of signals that induce cell-type specialization by lateral gene transfer from prokaryotes.</title>
        <authorList>
            <person name="Gloeckner G."/>
            <person name="Schaap P."/>
        </authorList>
    </citation>
    <scope>NUCLEOTIDE SEQUENCE [LARGE SCALE GENOMIC DNA]</scope>
    <source>
        <strain evidence="3 4">TK</strain>
    </source>
</reference>
<feature type="region of interest" description="Disordered" evidence="1">
    <location>
        <begin position="30"/>
        <end position="56"/>
    </location>
</feature>
<evidence type="ECO:0000313" key="3">
    <source>
        <dbReference type="EMBL" id="KYQ90850.1"/>
    </source>
</evidence>
<feature type="region of interest" description="Disordered" evidence="1">
    <location>
        <begin position="737"/>
        <end position="757"/>
    </location>
</feature>
<evidence type="ECO:0000313" key="4">
    <source>
        <dbReference type="Proteomes" id="UP000076078"/>
    </source>
</evidence>
<feature type="compositionally biased region" description="Low complexity" evidence="1">
    <location>
        <begin position="64"/>
        <end position="78"/>
    </location>
</feature>
<dbReference type="InterPro" id="IPR051092">
    <property type="entry name" value="FYVE_RhoGEF_PH"/>
</dbReference>
<gene>
    <name evidence="3" type="ORF">DLAC_07721</name>
</gene>
<accession>A0A151ZA74</accession>
<dbReference type="Pfam" id="PF00621">
    <property type="entry name" value="RhoGEF"/>
    <property type="match status" value="1"/>
</dbReference>
<feature type="compositionally biased region" description="Low complexity" evidence="1">
    <location>
        <begin position="169"/>
        <end position="180"/>
    </location>
</feature>
<feature type="domain" description="DH" evidence="2">
    <location>
        <begin position="252"/>
        <end position="437"/>
    </location>
</feature>
<dbReference type="InParanoid" id="A0A151ZA74"/>
<dbReference type="SUPFAM" id="SSF50729">
    <property type="entry name" value="PH domain-like"/>
    <property type="match status" value="1"/>
</dbReference>
<dbReference type="InterPro" id="IPR035899">
    <property type="entry name" value="DBL_dom_sf"/>
</dbReference>
<comment type="caution">
    <text evidence="3">The sequence shown here is derived from an EMBL/GenBank/DDBJ whole genome shotgun (WGS) entry which is preliminary data.</text>
</comment>
<evidence type="ECO:0000259" key="2">
    <source>
        <dbReference type="PROSITE" id="PS50010"/>
    </source>
</evidence>
<dbReference type="SMART" id="SM00325">
    <property type="entry name" value="RhoGEF"/>
    <property type="match status" value="1"/>
</dbReference>
<feature type="compositionally biased region" description="Acidic residues" evidence="1">
    <location>
        <begin position="511"/>
        <end position="521"/>
    </location>
</feature>
<dbReference type="Proteomes" id="UP000076078">
    <property type="component" value="Unassembled WGS sequence"/>
</dbReference>
<feature type="region of interest" description="Disordered" evidence="1">
    <location>
        <begin position="169"/>
        <end position="246"/>
    </location>
</feature>
<feature type="region of interest" description="Disordered" evidence="1">
    <location>
        <begin position="98"/>
        <end position="117"/>
    </location>
</feature>
<dbReference type="InterPro" id="IPR000219">
    <property type="entry name" value="DH_dom"/>
</dbReference>
<dbReference type="PANTHER" id="PTHR12673">
    <property type="entry name" value="FACIOGENITAL DYSPLASIA PROTEIN"/>
    <property type="match status" value="1"/>
</dbReference>
<dbReference type="EMBL" id="LODT01000035">
    <property type="protein sequence ID" value="KYQ90850.1"/>
    <property type="molecule type" value="Genomic_DNA"/>
</dbReference>
<organism evidence="3 4">
    <name type="scientific">Tieghemostelium lacteum</name>
    <name type="common">Slime mold</name>
    <name type="synonym">Dictyostelium lacteum</name>
    <dbReference type="NCBI Taxonomy" id="361077"/>
    <lineage>
        <taxon>Eukaryota</taxon>
        <taxon>Amoebozoa</taxon>
        <taxon>Evosea</taxon>
        <taxon>Eumycetozoa</taxon>
        <taxon>Dictyostelia</taxon>
        <taxon>Dictyosteliales</taxon>
        <taxon>Raperosteliaceae</taxon>
        <taxon>Tieghemostelium</taxon>
    </lineage>
</organism>
<dbReference type="InterPro" id="IPR011993">
    <property type="entry name" value="PH-like_dom_sf"/>
</dbReference>
<dbReference type="Gene3D" id="2.30.29.30">
    <property type="entry name" value="Pleckstrin-homology domain (PH domain)/Phosphotyrosine-binding domain (PTB)"/>
    <property type="match status" value="1"/>
</dbReference>
<protein>
    <submittedName>
        <fullName evidence="3">Pleckstrin (PH) domain-containing protein</fullName>
    </submittedName>
</protein>
<feature type="region of interest" description="Disordered" evidence="1">
    <location>
        <begin position="789"/>
        <end position="812"/>
    </location>
</feature>
<feature type="compositionally biased region" description="Basic and acidic residues" evidence="1">
    <location>
        <begin position="203"/>
        <end position="212"/>
    </location>
</feature>
<dbReference type="GO" id="GO:0005737">
    <property type="term" value="C:cytoplasm"/>
    <property type="evidence" value="ECO:0007669"/>
    <property type="project" value="TreeGrafter"/>
</dbReference>
<name>A0A151ZA74_TIELA</name>
<proteinExistence type="predicted"/>
<feature type="region of interest" description="Disordered" evidence="1">
    <location>
        <begin position="485"/>
        <end position="523"/>
    </location>
</feature>
<keyword evidence="4" id="KW-1185">Reference proteome</keyword>
<feature type="compositionally biased region" description="Low complexity" evidence="1">
    <location>
        <begin position="487"/>
        <end position="510"/>
    </location>
</feature>
<dbReference type="SUPFAM" id="SSF48065">
    <property type="entry name" value="DBL homology domain (DH-domain)"/>
    <property type="match status" value="1"/>
</dbReference>
<dbReference type="AlphaFoldDB" id="A0A151ZA74"/>
<dbReference type="PANTHER" id="PTHR12673:SF106">
    <property type="entry name" value="DH DOMAIN-CONTAINING PROTEIN"/>
    <property type="match status" value="1"/>
</dbReference>
<feature type="compositionally biased region" description="Low complexity" evidence="1">
    <location>
        <begin position="737"/>
        <end position="753"/>
    </location>
</feature>
<dbReference type="OrthoDB" id="245697at2759"/>
<feature type="compositionally biased region" description="Low complexity" evidence="1">
    <location>
        <begin position="793"/>
        <end position="812"/>
    </location>
</feature>